<name>A0A0A8Z212_ARUDO</name>
<dbReference type="AlphaFoldDB" id="A0A0A8Z212"/>
<protein>
    <submittedName>
        <fullName evidence="1">Uncharacterized protein</fullName>
    </submittedName>
</protein>
<sequence length="51" mass="5371">MVLSLEIQSAKYKRSLMMSPGVGLRKSSNGLHTCTNAASLLVDSLSTLTCG</sequence>
<dbReference type="EMBL" id="GBRH01267115">
    <property type="protein sequence ID" value="JAD30780.1"/>
    <property type="molecule type" value="Transcribed_RNA"/>
</dbReference>
<accession>A0A0A8Z212</accession>
<organism evidence="1">
    <name type="scientific">Arundo donax</name>
    <name type="common">Giant reed</name>
    <name type="synonym">Donax arundinaceus</name>
    <dbReference type="NCBI Taxonomy" id="35708"/>
    <lineage>
        <taxon>Eukaryota</taxon>
        <taxon>Viridiplantae</taxon>
        <taxon>Streptophyta</taxon>
        <taxon>Embryophyta</taxon>
        <taxon>Tracheophyta</taxon>
        <taxon>Spermatophyta</taxon>
        <taxon>Magnoliopsida</taxon>
        <taxon>Liliopsida</taxon>
        <taxon>Poales</taxon>
        <taxon>Poaceae</taxon>
        <taxon>PACMAD clade</taxon>
        <taxon>Arundinoideae</taxon>
        <taxon>Arundineae</taxon>
        <taxon>Arundo</taxon>
    </lineage>
</organism>
<proteinExistence type="predicted"/>
<reference evidence="1" key="1">
    <citation type="submission" date="2014-09" db="EMBL/GenBank/DDBJ databases">
        <authorList>
            <person name="Magalhaes I.L.F."/>
            <person name="Oliveira U."/>
            <person name="Santos F.R."/>
            <person name="Vidigal T.H.D.A."/>
            <person name="Brescovit A.D."/>
            <person name="Santos A.J."/>
        </authorList>
    </citation>
    <scope>NUCLEOTIDE SEQUENCE</scope>
    <source>
        <tissue evidence="1">Shoot tissue taken approximately 20 cm above the soil surface</tissue>
    </source>
</reference>
<evidence type="ECO:0000313" key="1">
    <source>
        <dbReference type="EMBL" id="JAD30780.1"/>
    </source>
</evidence>
<reference evidence="1" key="2">
    <citation type="journal article" date="2015" name="Data Brief">
        <title>Shoot transcriptome of the giant reed, Arundo donax.</title>
        <authorList>
            <person name="Barrero R.A."/>
            <person name="Guerrero F.D."/>
            <person name="Moolhuijzen P."/>
            <person name="Goolsby J.A."/>
            <person name="Tidwell J."/>
            <person name="Bellgard S.E."/>
            <person name="Bellgard M.I."/>
        </authorList>
    </citation>
    <scope>NUCLEOTIDE SEQUENCE</scope>
    <source>
        <tissue evidence="1">Shoot tissue taken approximately 20 cm above the soil surface</tissue>
    </source>
</reference>